<organism evidence="1 2">
    <name type="scientific">Clostridium intestinale DSM 6191</name>
    <dbReference type="NCBI Taxonomy" id="1121320"/>
    <lineage>
        <taxon>Bacteria</taxon>
        <taxon>Bacillati</taxon>
        <taxon>Bacillota</taxon>
        <taxon>Clostridia</taxon>
        <taxon>Eubacteriales</taxon>
        <taxon>Clostridiaceae</taxon>
        <taxon>Clostridium</taxon>
    </lineage>
</organism>
<dbReference type="Proteomes" id="UP000184241">
    <property type="component" value="Unassembled WGS sequence"/>
</dbReference>
<dbReference type="Pfam" id="PF19652">
    <property type="entry name" value="DUF6155"/>
    <property type="match status" value="1"/>
</dbReference>
<sequence>MSMLKINDLRSYLKNKSNQELIKEIVELSKQFPVVKEYYRTKVDPDFEIEIFEKYKKIIQDEFFHYKGFGKLKYSNINKAIRDFKKISKNSKLIAELMISYSELGVEFMIEYGDVDERLYNNILRSYINALDYIFKNGLEEKCKDRMNHIREDVVGVDWEFGDNMSEVYYEYFSNFDNEDE</sequence>
<evidence type="ECO:0000313" key="2">
    <source>
        <dbReference type="Proteomes" id="UP000184241"/>
    </source>
</evidence>
<evidence type="ECO:0000313" key="1">
    <source>
        <dbReference type="EMBL" id="SHI05036.1"/>
    </source>
</evidence>
<dbReference type="RefSeq" id="WP_073018632.1">
    <property type="nucleotide sequence ID" value="NZ_FQXU01000005.1"/>
</dbReference>
<dbReference type="InterPro" id="IPR046153">
    <property type="entry name" value="DUF6155"/>
</dbReference>
<reference evidence="1 2" key="1">
    <citation type="submission" date="2016-11" db="EMBL/GenBank/DDBJ databases">
        <authorList>
            <person name="Jaros S."/>
            <person name="Januszkiewicz K."/>
            <person name="Wedrychowicz H."/>
        </authorList>
    </citation>
    <scope>NUCLEOTIDE SEQUENCE [LARGE SCALE GENOMIC DNA]</scope>
    <source>
        <strain evidence="1 2">DSM 6191</strain>
    </source>
</reference>
<name>A0A1M5XZ93_9CLOT</name>
<gene>
    <name evidence="1" type="ORF">SAMN02745941_01736</name>
</gene>
<dbReference type="EMBL" id="FQXU01000005">
    <property type="protein sequence ID" value="SHI05036.1"/>
    <property type="molecule type" value="Genomic_DNA"/>
</dbReference>
<accession>A0A1M5XZ93</accession>
<proteinExistence type="predicted"/>
<dbReference type="AlphaFoldDB" id="A0A1M5XZ93"/>
<protein>
    <submittedName>
        <fullName evidence="1">Uncharacterized protein</fullName>
    </submittedName>
</protein>